<dbReference type="KEGG" id="acn:ACIS_00684"/>
<dbReference type="AlphaFoldDB" id="D1AUM8"/>
<reference evidence="3 4" key="1">
    <citation type="journal article" date="2010" name="J. Bacteriol.">
        <title>Complete genome sequence of Anaplasma marginale subsp. centrale.</title>
        <authorList>
            <person name="Herndon D.R."/>
            <person name="Palmer G.H."/>
            <person name="Shkap V."/>
            <person name="Knowles D.P. Jr."/>
            <person name="Brayton K.A."/>
        </authorList>
    </citation>
    <scope>NUCLEOTIDE SEQUENCE [LARGE SCALE GENOMIC DNA]</scope>
    <source>
        <strain evidence="3 4">Israel</strain>
    </source>
</reference>
<proteinExistence type="predicted"/>
<protein>
    <submittedName>
        <fullName evidence="3">Uncharacterized protein</fullName>
    </submittedName>
</protein>
<organism evidence="3 4">
    <name type="scientific">Anaplasma centrale (strain Israel)</name>
    <name type="common">Anaplasma marginale subsp. centrale (strain Israel)</name>
    <dbReference type="NCBI Taxonomy" id="574556"/>
    <lineage>
        <taxon>Bacteria</taxon>
        <taxon>Pseudomonadati</taxon>
        <taxon>Pseudomonadota</taxon>
        <taxon>Alphaproteobacteria</taxon>
        <taxon>Rickettsiales</taxon>
        <taxon>Anaplasmataceae</taxon>
        <taxon>Anaplasma</taxon>
    </lineage>
</organism>
<keyword evidence="2" id="KW-1133">Transmembrane helix</keyword>
<feature type="transmembrane region" description="Helical" evidence="2">
    <location>
        <begin position="60"/>
        <end position="81"/>
    </location>
</feature>
<feature type="transmembrane region" description="Helical" evidence="2">
    <location>
        <begin position="289"/>
        <end position="311"/>
    </location>
</feature>
<evidence type="ECO:0000313" key="4">
    <source>
        <dbReference type="Proteomes" id="UP000000630"/>
    </source>
</evidence>
<feature type="region of interest" description="Disordered" evidence="1">
    <location>
        <begin position="413"/>
        <end position="441"/>
    </location>
</feature>
<evidence type="ECO:0000256" key="1">
    <source>
        <dbReference type="SAM" id="MobiDB-lite"/>
    </source>
</evidence>
<feature type="region of interest" description="Disordered" evidence="1">
    <location>
        <begin position="464"/>
        <end position="493"/>
    </location>
</feature>
<dbReference type="EMBL" id="CP001759">
    <property type="protein sequence ID" value="ACZ49256.1"/>
    <property type="molecule type" value="Genomic_DNA"/>
</dbReference>
<feature type="region of interest" description="Disordered" evidence="1">
    <location>
        <begin position="521"/>
        <end position="543"/>
    </location>
</feature>
<gene>
    <name evidence="3" type="ordered locus">ACIS_00684</name>
</gene>
<dbReference type="Proteomes" id="UP000000630">
    <property type="component" value="Chromosome"/>
</dbReference>
<keyword evidence="2" id="KW-0812">Transmembrane</keyword>
<feature type="transmembrane region" description="Helical" evidence="2">
    <location>
        <begin position="323"/>
        <end position="342"/>
    </location>
</feature>
<feature type="transmembrane region" description="Helical" evidence="2">
    <location>
        <begin position="35"/>
        <end position="54"/>
    </location>
</feature>
<name>D1AUM8_ANACI</name>
<feature type="compositionally biased region" description="Polar residues" evidence="1">
    <location>
        <begin position="417"/>
        <end position="428"/>
    </location>
</feature>
<evidence type="ECO:0000256" key="2">
    <source>
        <dbReference type="SAM" id="Phobius"/>
    </source>
</evidence>
<accession>D1AUM8</accession>
<sequence length="543" mass="55505">MQIKKLSLSRQKTRAHRVAAANTAHAVSGVLMNMGMLLMVCSAIAALCVAGTLASNPVGIAAVALAGVVAAVYSVVTGFSIRDLVRSCKQVKQVKEEGLVTVQSLQPVLTPVTPNPKMSEVGKRVGYGITAAGTAAAAGAGGYFATQAAVGYGITAAGTAAATGAGGNGLVASIWRFLEEVVGTLLGVSGTGAAATAGTVAACACAFLPYALMAFSILVSVCSVIQSIADLYSAKVPVTSKCFSSVIDNYKDTKDYKGGPDLLNHDEIEDYKQEKKAGMRMLKWLTPPLAASPTCRILTAAAGVVMVIAAAFLCSPLPCTCTIAIVAPLVSCLFYGYAAYACKRRGRKSVIPDTSPCIETTAEPLEQSPPSTPEQEVCADPTVTALVHNTQDWEPVPTCSSVEVVSGDLHSKGVGTTEEQGLKQNTDQGWEPVAKTDGSCTAKTAPEKVAKAAKTTEKVAKATFGGTGGKVASTTGTAAKAAPEQNPSSKCGKSTLNSSLHALASQSDFLAAASDLYSAVTSDGGWEPVPAAPTLSAKTARAR</sequence>
<evidence type="ECO:0000313" key="3">
    <source>
        <dbReference type="EMBL" id="ACZ49256.1"/>
    </source>
</evidence>
<keyword evidence="4" id="KW-1185">Reference proteome</keyword>
<keyword evidence="2" id="KW-0472">Membrane</keyword>
<dbReference type="HOGENOM" id="CLU_017811_0_0_5"/>